<proteinExistence type="predicted"/>
<dbReference type="eggNOG" id="ENOG502ZAUF">
    <property type="taxonomic scope" value="Bacteria"/>
</dbReference>
<name>D1PXE3_9BACT</name>
<feature type="chain" id="PRO_5003024958" description="Right handed beta helix domain-containing protein" evidence="1">
    <location>
        <begin position="17"/>
        <end position="463"/>
    </location>
</feature>
<dbReference type="SUPFAM" id="SSF51126">
    <property type="entry name" value="Pectin lyase-like"/>
    <property type="match status" value="1"/>
</dbReference>
<evidence type="ECO:0008006" key="4">
    <source>
        <dbReference type="Google" id="ProtNLM"/>
    </source>
</evidence>
<evidence type="ECO:0000313" key="2">
    <source>
        <dbReference type="EMBL" id="EFA43910.1"/>
    </source>
</evidence>
<sequence length="463" mass="50069">MKRFNLFTGILAIAFAAGTSSCENENINPYDYAAKTDTITINTGDGNTVKTAIASYPTGSMVWSHDTTLTSSFKIPAGASLYIEPGVKVTVSSKPTEDHPVEIVALGNLYVMGTKEKPVVIKSDTGKPNDWGGIICGYDCGEVVLSHAEIAHAGATPTESSLSFQNKLFKTTIDGGVPAFHFCNTNGRFAIVNCFFHDNYNDQTYFTGGNGVIHGSVFADSGNESDGGEAINVKSGCILDISYNLIYNACTNAFKLSGSGVEKNFASKLVIYNNTAVDCGWRRTKNKKGGNVWIEKGIAPVFVNNLMVDNRYGIRQPDKNGGDIDNSVLHPNYFFASTETGVKQQGKDFKMIVWDDRNITGAAPEDLSKLFVSFAQNDKMNINCESDNVANGAPLKWNASWDFHLQPSAPQLSGATSAVMRNFPGGLAFFGMKKVKWTSNADDQNYYVTAPVPSNFFGAFGTK</sequence>
<dbReference type="AlphaFoldDB" id="D1PXE3"/>
<reference evidence="2 3" key="1">
    <citation type="submission" date="2009-10" db="EMBL/GenBank/DDBJ databases">
        <authorList>
            <person name="Qin X."/>
            <person name="Bachman B."/>
            <person name="Battles P."/>
            <person name="Bell A."/>
            <person name="Bess C."/>
            <person name="Bickham C."/>
            <person name="Chaboub L."/>
            <person name="Chen D."/>
            <person name="Coyle M."/>
            <person name="Deiros D.R."/>
            <person name="Dinh H."/>
            <person name="Forbes L."/>
            <person name="Fowler G."/>
            <person name="Francisco L."/>
            <person name="Fu Q."/>
            <person name="Gubbala S."/>
            <person name="Hale W."/>
            <person name="Han Y."/>
            <person name="Hemphill L."/>
            <person name="Highlander S.K."/>
            <person name="Hirani K."/>
            <person name="Hogues M."/>
            <person name="Jackson L."/>
            <person name="Jakkamsetti A."/>
            <person name="Javaid M."/>
            <person name="Jiang H."/>
            <person name="Korchina V."/>
            <person name="Kovar C."/>
            <person name="Lara F."/>
            <person name="Lee S."/>
            <person name="Mata R."/>
            <person name="Mathew T."/>
            <person name="Moen C."/>
            <person name="Morales K."/>
            <person name="Munidasa M."/>
            <person name="Nazareth L."/>
            <person name="Ngo R."/>
            <person name="Nguyen L."/>
            <person name="Okwuonu G."/>
            <person name="Ongeri F."/>
            <person name="Patil S."/>
            <person name="Petrosino J."/>
            <person name="Pham C."/>
            <person name="Pham P."/>
            <person name="Pu L.-L."/>
            <person name="Puazo M."/>
            <person name="Raj R."/>
            <person name="Reid J."/>
            <person name="Rouhana J."/>
            <person name="Saada N."/>
            <person name="Shang Y."/>
            <person name="Simmons D."/>
            <person name="Thornton R."/>
            <person name="Warren J."/>
            <person name="Weissenberger G."/>
            <person name="Zhang J."/>
            <person name="Zhang L."/>
            <person name="Zhou C."/>
            <person name="Zhu D."/>
            <person name="Muzny D."/>
            <person name="Worley K."/>
            <person name="Gibbs R."/>
        </authorList>
    </citation>
    <scope>NUCLEOTIDE SEQUENCE [LARGE SCALE GENOMIC DNA]</scope>
    <source>
        <strain evidence="2 3">DSM 17361</strain>
    </source>
</reference>
<organism evidence="2 3">
    <name type="scientific">Hallella bergensis DSM 17361</name>
    <dbReference type="NCBI Taxonomy" id="585502"/>
    <lineage>
        <taxon>Bacteria</taxon>
        <taxon>Pseudomonadati</taxon>
        <taxon>Bacteroidota</taxon>
        <taxon>Bacteroidia</taxon>
        <taxon>Bacteroidales</taxon>
        <taxon>Prevotellaceae</taxon>
        <taxon>Hallella</taxon>
    </lineage>
</organism>
<evidence type="ECO:0000256" key="1">
    <source>
        <dbReference type="SAM" id="SignalP"/>
    </source>
</evidence>
<dbReference type="RefSeq" id="WP_007173731.1">
    <property type="nucleotide sequence ID" value="NZ_GG704781.1"/>
</dbReference>
<dbReference type="EMBL" id="ACKS01000070">
    <property type="protein sequence ID" value="EFA43910.1"/>
    <property type="molecule type" value="Genomic_DNA"/>
</dbReference>
<dbReference type="Proteomes" id="UP000003160">
    <property type="component" value="Unassembled WGS sequence"/>
</dbReference>
<dbReference type="HOGENOM" id="CLU_655130_0_0_10"/>
<comment type="caution">
    <text evidence="2">The sequence shown here is derived from an EMBL/GenBank/DDBJ whole genome shotgun (WGS) entry which is preliminary data.</text>
</comment>
<protein>
    <recommendedName>
        <fullName evidence="4">Right handed beta helix domain-containing protein</fullName>
    </recommendedName>
</protein>
<gene>
    <name evidence="2" type="ORF">HMPREF0645_1628</name>
</gene>
<dbReference type="OrthoDB" id="974660at2"/>
<accession>D1PXE3</accession>
<evidence type="ECO:0000313" key="3">
    <source>
        <dbReference type="Proteomes" id="UP000003160"/>
    </source>
</evidence>
<feature type="signal peptide" evidence="1">
    <location>
        <begin position="1"/>
        <end position="16"/>
    </location>
</feature>
<dbReference type="InterPro" id="IPR011050">
    <property type="entry name" value="Pectin_lyase_fold/virulence"/>
</dbReference>
<keyword evidence="1" id="KW-0732">Signal</keyword>
<dbReference type="PROSITE" id="PS51257">
    <property type="entry name" value="PROKAR_LIPOPROTEIN"/>
    <property type="match status" value="1"/>
</dbReference>
<keyword evidence="3" id="KW-1185">Reference proteome</keyword>